<dbReference type="STRING" id="1618550.UT39_C0029G0001"/>
<dbReference type="EMBL" id="LBWP01000029">
    <property type="protein sequence ID" value="KKR09712.1"/>
    <property type="molecule type" value="Genomic_DNA"/>
</dbReference>
<evidence type="ECO:0000259" key="1">
    <source>
        <dbReference type="Pfam" id="PF08241"/>
    </source>
</evidence>
<dbReference type="InterPro" id="IPR029063">
    <property type="entry name" value="SAM-dependent_MTases_sf"/>
</dbReference>
<evidence type="ECO:0000313" key="3">
    <source>
        <dbReference type="Proteomes" id="UP000034246"/>
    </source>
</evidence>
<name>A0A0G0R7N6_9BACT</name>
<dbReference type="Proteomes" id="UP000034246">
    <property type="component" value="Unassembled WGS sequence"/>
</dbReference>
<dbReference type="SUPFAM" id="SSF53335">
    <property type="entry name" value="S-adenosyl-L-methionine-dependent methyltransferases"/>
    <property type="match status" value="1"/>
</dbReference>
<dbReference type="InterPro" id="IPR013216">
    <property type="entry name" value="Methyltransf_11"/>
</dbReference>
<comment type="caution">
    <text evidence="2">The sequence shown here is derived from an EMBL/GenBank/DDBJ whole genome shotgun (WGS) entry which is preliminary data.</text>
</comment>
<proteinExistence type="predicted"/>
<sequence>LRKEYWPKIKEQLSRISGPEKDSYLVGGIAESIPFPDDVFDVILAEYSLPYHTQRFDQFKRFLSEVVRVLKPGGQARIFPMRFYKRYKLEIELETDVMRLAYDVLGKLHLLGVNVFVTKDDLLIIVKPPITDGLMDNFDIFWPK</sequence>
<evidence type="ECO:0000313" key="2">
    <source>
        <dbReference type="EMBL" id="KKR09712.1"/>
    </source>
</evidence>
<dbReference type="CDD" id="cd02440">
    <property type="entry name" value="AdoMet_MTases"/>
    <property type="match status" value="1"/>
</dbReference>
<dbReference type="Pfam" id="PF08241">
    <property type="entry name" value="Methyltransf_11"/>
    <property type="match status" value="1"/>
</dbReference>
<accession>A0A0G0R7N6</accession>
<protein>
    <recommendedName>
        <fullName evidence="1">Methyltransferase type 11 domain-containing protein</fullName>
    </recommendedName>
</protein>
<feature type="non-terminal residue" evidence="2">
    <location>
        <position position="1"/>
    </location>
</feature>
<reference evidence="2 3" key="1">
    <citation type="journal article" date="2015" name="Nature">
        <title>rRNA introns, odd ribosomes, and small enigmatic genomes across a large radiation of phyla.</title>
        <authorList>
            <person name="Brown C.T."/>
            <person name="Hug L.A."/>
            <person name="Thomas B.C."/>
            <person name="Sharon I."/>
            <person name="Castelle C.J."/>
            <person name="Singh A."/>
            <person name="Wilkins M.J."/>
            <person name="Williams K.H."/>
            <person name="Banfield J.F."/>
        </authorList>
    </citation>
    <scope>NUCLEOTIDE SEQUENCE [LARGE SCALE GENOMIC DNA]</scope>
</reference>
<gene>
    <name evidence="2" type="ORF">UT39_C0029G0001</name>
</gene>
<organism evidence="2 3">
    <name type="scientific">Candidatus Woesebacteria bacterium GW2011_GWA1_39_21</name>
    <dbReference type="NCBI Taxonomy" id="1618550"/>
    <lineage>
        <taxon>Bacteria</taxon>
        <taxon>Candidatus Woeseibacteriota</taxon>
    </lineage>
</organism>
<dbReference type="AlphaFoldDB" id="A0A0G0R7N6"/>
<dbReference type="Gene3D" id="3.40.50.150">
    <property type="entry name" value="Vaccinia Virus protein VP39"/>
    <property type="match status" value="1"/>
</dbReference>
<dbReference type="GO" id="GO:0008757">
    <property type="term" value="F:S-adenosylmethionine-dependent methyltransferase activity"/>
    <property type="evidence" value="ECO:0007669"/>
    <property type="project" value="InterPro"/>
</dbReference>
<feature type="domain" description="Methyltransferase type 11" evidence="1">
    <location>
        <begin position="25"/>
        <end position="76"/>
    </location>
</feature>